<organism evidence="2 3">
    <name type="scientific">Psilocybe cf. subviscida</name>
    <dbReference type="NCBI Taxonomy" id="2480587"/>
    <lineage>
        <taxon>Eukaryota</taxon>
        <taxon>Fungi</taxon>
        <taxon>Dikarya</taxon>
        <taxon>Basidiomycota</taxon>
        <taxon>Agaricomycotina</taxon>
        <taxon>Agaricomycetes</taxon>
        <taxon>Agaricomycetidae</taxon>
        <taxon>Agaricales</taxon>
        <taxon>Agaricineae</taxon>
        <taxon>Strophariaceae</taxon>
        <taxon>Psilocybe</taxon>
    </lineage>
</organism>
<accession>A0A8H5BCG2</accession>
<reference evidence="2 3" key="1">
    <citation type="journal article" date="2020" name="ISME J.">
        <title>Uncovering the hidden diversity of litter-decomposition mechanisms in mushroom-forming fungi.</title>
        <authorList>
            <person name="Floudas D."/>
            <person name="Bentzer J."/>
            <person name="Ahren D."/>
            <person name="Johansson T."/>
            <person name="Persson P."/>
            <person name="Tunlid A."/>
        </authorList>
    </citation>
    <scope>NUCLEOTIDE SEQUENCE [LARGE SCALE GENOMIC DNA]</scope>
    <source>
        <strain evidence="2 3">CBS 101986</strain>
    </source>
</reference>
<dbReference type="AlphaFoldDB" id="A0A8H5BCG2"/>
<dbReference type="Proteomes" id="UP000567179">
    <property type="component" value="Unassembled WGS sequence"/>
</dbReference>
<feature type="region of interest" description="Disordered" evidence="1">
    <location>
        <begin position="31"/>
        <end position="55"/>
    </location>
</feature>
<proteinExistence type="predicted"/>
<comment type="caution">
    <text evidence="2">The sequence shown here is derived from an EMBL/GenBank/DDBJ whole genome shotgun (WGS) entry which is preliminary data.</text>
</comment>
<evidence type="ECO:0000256" key="1">
    <source>
        <dbReference type="SAM" id="MobiDB-lite"/>
    </source>
</evidence>
<dbReference type="EMBL" id="JAACJJ010000028">
    <property type="protein sequence ID" value="KAF5320685.1"/>
    <property type="molecule type" value="Genomic_DNA"/>
</dbReference>
<gene>
    <name evidence="2" type="ORF">D9619_000022</name>
</gene>
<evidence type="ECO:0000313" key="2">
    <source>
        <dbReference type="EMBL" id="KAF5320685.1"/>
    </source>
</evidence>
<name>A0A8H5BCG2_9AGAR</name>
<evidence type="ECO:0000313" key="3">
    <source>
        <dbReference type="Proteomes" id="UP000567179"/>
    </source>
</evidence>
<keyword evidence="3" id="KW-1185">Reference proteome</keyword>
<sequence>MSRASDREYAALMDAQPSRWVVDARRTTTHATASLRRRKHLKDGDAGPTGDDQPFLFEQPPIHTNGKMAPYQLRGLTGWPPCPGWPQR</sequence>
<protein>
    <submittedName>
        <fullName evidence="2">Uncharacterized protein</fullName>
    </submittedName>
</protein>